<evidence type="ECO:0000256" key="8">
    <source>
        <dbReference type="ARBA" id="ARBA00023136"/>
    </source>
</evidence>
<dbReference type="GO" id="GO:0005886">
    <property type="term" value="C:plasma membrane"/>
    <property type="evidence" value="ECO:0007669"/>
    <property type="project" value="UniProtKB-SubCell"/>
</dbReference>
<keyword evidence="5 9" id="KW-0169">Cobalamin biosynthesis</keyword>
<protein>
    <recommendedName>
        <fullName evidence="9">Cobalamin biosynthesis protein CobD</fullName>
    </recommendedName>
</protein>
<dbReference type="AlphaFoldDB" id="A0A1Y6C9G3"/>
<keyword evidence="6 9" id="KW-0812">Transmembrane</keyword>
<comment type="function">
    <text evidence="9">Converts cobyric acid to cobinamide by the addition of aminopropanol on the F carboxylic group.</text>
</comment>
<reference evidence="11" key="1">
    <citation type="submission" date="2017-04" db="EMBL/GenBank/DDBJ databases">
        <authorList>
            <person name="Varghese N."/>
            <person name="Submissions S."/>
        </authorList>
    </citation>
    <scope>NUCLEOTIDE SEQUENCE [LARGE SCALE GENOMIC DNA]</scope>
    <source>
        <strain evidence="11">DSM 22618</strain>
    </source>
</reference>
<feature type="transmembrane region" description="Helical" evidence="9">
    <location>
        <begin position="59"/>
        <end position="92"/>
    </location>
</feature>
<dbReference type="GO" id="GO:0048472">
    <property type="term" value="F:threonine-phosphate decarboxylase activity"/>
    <property type="evidence" value="ECO:0007669"/>
    <property type="project" value="InterPro"/>
</dbReference>
<dbReference type="PANTHER" id="PTHR34308:SF1">
    <property type="entry name" value="COBALAMIN BIOSYNTHESIS PROTEIN CBIB"/>
    <property type="match status" value="1"/>
</dbReference>
<keyword evidence="7 9" id="KW-1133">Transmembrane helix</keyword>
<evidence type="ECO:0000256" key="2">
    <source>
        <dbReference type="ARBA" id="ARBA00004953"/>
    </source>
</evidence>
<comment type="similarity">
    <text evidence="3 9">Belongs to the CobD/CbiB family.</text>
</comment>
<comment type="caution">
    <text evidence="9">Lacks conserved residue(s) required for the propagation of feature annotation.</text>
</comment>
<dbReference type="PANTHER" id="PTHR34308">
    <property type="entry name" value="COBALAMIN BIOSYNTHESIS PROTEIN CBIB"/>
    <property type="match status" value="1"/>
</dbReference>
<accession>A0A1Y6C9G3</accession>
<gene>
    <name evidence="9" type="primary">cobD</name>
    <name evidence="10" type="ORF">SAMN02745746_03235</name>
</gene>
<comment type="subcellular location">
    <subcellularLocation>
        <location evidence="1 9">Cell membrane</location>
        <topology evidence="1 9">Multi-pass membrane protein</topology>
    </subcellularLocation>
</comment>
<evidence type="ECO:0000256" key="5">
    <source>
        <dbReference type="ARBA" id="ARBA00022573"/>
    </source>
</evidence>
<name>A0A1Y6C9G3_9NEIS</name>
<feature type="transmembrane region" description="Helical" evidence="9">
    <location>
        <begin position="293"/>
        <end position="310"/>
    </location>
</feature>
<dbReference type="InterPro" id="IPR004485">
    <property type="entry name" value="Cobalamin_biosynth_CobD/CbiB"/>
</dbReference>
<evidence type="ECO:0000256" key="6">
    <source>
        <dbReference type="ARBA" id="ARBA00022692"/>
    </source>
</evidence>
<organism evidence="10 11">
    <name type="scientific">Pseudogulbenkiania subflava DSM 22618</name>
    <dbReference type="NCBI Taxonomy" id="1123014"/>
    <lineage>
        <taxon>Bacteria</taxon>
        <taxon>Pseudomonadati</taxon>
        <taxon>Pseudomonadota</taxon>
        <taxon>Betaproteobacteria</taxon>
        <taxon>Neisseriales</taxon>
        <taxon>Chromobacteriaceae</taxon>
        <taxon>Pseudogulbenkiania</taxon>
    </lineage>
</organism>
<sequence length="312" mass="34091">MTSPVFLLLAVLLDKLFGEPPRWHPLVGFGTLVRWLESRLYPAAPEQETVQRMRLRGAIGIALLLIPFTLLAALLAWLPFIGVFYSVVLLYLAIGAKSLTQHAEAVIEALERHDLPLARQRVGMIVSRDTSALNEQDVARATIESVLENGSDAIFAALFWFLLLGAPGAVLYRLANTLDAMWGYRNERYLHFGWAAARFDDALNFIPARLTALTYIALGDRHAGWACWRAQAPTWYSPNAGPVMAAGAGALGVALGGAASYHGQLKERPALGLERAPDSTDIRRAIRLVNRGVWLWVGIGLLLALVTGGFNA</sequence>
<keyword evidence="11" id="KW-1185">Reference proteome</keyword>
<evidence type="ECO:0000313" key="10">
    <source>
        <dbReference type="EMBL" id="SMF43211.1"/>
    </source>
</evidence>
<dbReference type="STRING" id="1123014.SAMN02745746_03235"/>
<dbReference type="GO" id="GO:0015420">
    <property type="term" value="F:ABC-type vitamin B12 transporter activity"/>
    <property type="evidence" value="ECO:0007669"/>
    <property type="project" value="UniProtKB-UniRule"/>
</dbReference>
<dbReference type="HAMAP" id="MF_00024">
    <property type="entry name" value="CobD_CbiB"/>
    <property type="match status" value="1"/>
</dbReference>
<comment type="pathway">
    <text evidence="2 9">Cofactor biosynthesis; adenosylcobalamin biosynthesis.</text>
</comment>
<keyword evidence="8 9" id="KW-0472">Membrane</keyword>
<evidence type="ECO:0000256" key="1">
    <source>
        <dbReference type="ARBA" id="ARBA00004651"/>
    </source>
</evidence>
<feature type="transmembrane region" description="Helical" evidence="9">
    <location>
        <begin position="153"/>
        <end position="175"/>
    </location>
</feature>
<dbReference type="UniPathway" id="UPA00148"/>
<dbReference type="Pfam" id="PF03186">
    <property type="entry name" value="CobD_Cbib"/>
    <property type="match status" value="1"/>
</dbReference>
<dbReference type="RefSeq" id="WP_085277343.1">
    <property type="nucleotide sequence ID" value="NZ_FXAG01000020.1"/>
</dbReference>
<proteinExistence type="inferred from homology"/>
<evidence type="ECO:0000256" key="7">
    <source>
        <dbReference type="ARBA" id="ARBA00022989"/>
    </source>
</evidence>
<dbReference type="GO" id="GO:0009236">
    <property type="term" value="P:cobalamin biosynthetic process"/>
    <property type="evidence" value="ECO:0007669"/>
    <property type="project" value="UniProtKB-UniRule"/>
</dbReference>
<evidence type="ECO:0000256" key="9">
    <source>
        <dbReference type="HAMAP-Rule" id="MF_00024"/>
    </source>
</evidence>
<dbReference type="EMBL" id="FXAG01000020">
    <property type="protein sequence ID" value="SMF43211.1"/>
    <property type="molecule type" value="Genomic_DNA"/>
</dbReference>
<evidence type="ECO:0000313" key="11">
    <source>
        <dbReference type="Proteomes" id="UP000192920"/>
    </source>
</evidence>
<dbReference type="Proteomes" id="UP000192920">
    <property type="component" value="Unassembled WGS sequence"/>
</dbReference>
<dbReference type="NCBIfam" id="TIGR00380">
    <property type="entry name" value="cobal_cbiB"/>
    <property type="match status" value="1"/>
</dbReference>
<evidence type="ECO:0000256" key="3">
    <source>
        <dbReference type="ARBA" id="ARBA00006263"/>
    </source>
</evidence>
<evidence type="ECO:0000256" key="4">
    <source>
        <dbReference type="ARBA" id="ARBA00022475"/>
    </source>
</evidence>
<keyword evidence="4 9" id="KW-1003">Cell membrane</keyword>